<dbReference type="Proteomes" id="UP000309488">
    <property type="component" value="Unassembled WGS sequence"/>
</dbReference>
<proteinExistence type="inferred from homology"/>
<dbReference type="OrthoDB" id="9806359at2"/>
<dbReference type="AlphaFoldDB" id="A0A4V5P3G3"/>
<reference evidence="9 10" key="1">
    <citation type="submission" date="2019-04" db="EMBL/GenBank/DDBJ databases">
        <title>Pedobacter sp. RP-3-22 sp. nov., isolated from Arctic soil.</title>
        <authorList>
            <person name="Dahal R.H."/>
            <person name="Kim D.-U."/>
        </authorList>
    </citation>
    <scope>NUCLEOTIDE SEQUENCE [LARGE SCALE GENOMIC DNA]</scope>
    <source>
        <strain evidence="9 10">RP-3-22</strain>
    </source>
</reference>
<keyword evidence="5" id="KW-0547">Nucleotide-binding</keyword>
<evidence type="ECO:0000259" key="8">
    <source>
        <dbReference type="Pfam" id="PF00483"/>
    </source>
</evidence>
<evidence type="ECO:0000256" key="1">
    <source>
        <dbReference type="ARBA" id="ARBA00006115"/>
    </source>
</evidence>
<evidence type="ECO:0000256" key="3">
    <source>
        <dbReference type="ARBA" id="ARBA00022679"/>
    </source>
</evidence>
<organism evidence="9 10">
    <name type="scientific">Pedobacter polaris</name>
    <dbReference type="NCBI Taxonomy" id="2571273"/>
    <lineage>
        <taxon>Bacteria</taxon>
        <taxon>Pseudomonadati</taxon>
        <taxon>Bacteroidota</taxon>
        <taxon>Sphingobacteriia</taxon>
        <taxon>Sphingobacteriales</taxon>
        <taxon>Sphingobacteriaceae</taxon>
        <taxon>Pedobacter</taxon>
    </lineage>
</organism>
<dbReference type="InterPro" id="IPR051161">
    <property type="entry name" value="Mannose-6P_isomerase_type2"/>
</dbReference>
<comment type="catalytic activity">
    <reaction evidence="7">
        <text>alpha-D-mannose 1-phosphate + GTP + H(+) = GDP-alpha-D-mannose + diphosphate</text>
        <dbReference type="Rhea" id="RHEA:15229"/>
        <dbReference type="ChEBI" id="CHEBI:15378"/>
        <dbReference type="ChEBI" id="CHEBI:33019"/>
        <dbReference type="ChEBI" id="CHEBI:37565"/>
        <dbReference type="ChEBI" id="CHEBI:57527"/>
        <dbReference type="ChEBI" id="CHEBI:58409"/>
        <dbReference type="EC" id="2.7.7.13"/>
    </reaction>
</comment>
<accession>A0A4V5P3G3</accession>
<keyword evidence="3 9" id="KW-0808">Transferase</keyword>
<dbReference type="InterPro" id="IPR029044">
    <property type="entry name" value="Nucleotide-diphossugar_trans"/>
</dbReference>
<name>A0A4V5P3G3_9SPHI</name>
<dbReference type="EMBL" id="SWBR01000001">
    <property type="protein sequence ID" value="TKC13302.1"/>
    <property type="molecule type" value="Genomic_DNA"/>
</dbReference>
<keyword evidence="10" id="KW-1185">Reference proteome</keyword>
<dbReference type="FunFam" id="3.90.550.10:FF:000046">
    <property type="entry name" value="Mannose-1-phosphate guanylyltransferase (GDP)"/>
    <property type="match status" value="1"/>
</dbReference>
<feature type="domain" description="Nucleotidyl transferase" evidence="8">
    <location>
        <begin position="1"/>
        <end position="297"/>
    </location>
</feature>
<dbReference type="Gene3D" id="3.90.550.10">
    <property type="entry name" value="Spore Coat Polysaccharide Biosynthesis Protein SpsA, Chain A"/>
    <property type="match status" value="1"/>
</dbReference>
<dbReference type="SUPFAM" id="SSF159283">
    <property type="entry name" value="Guanosine diphospho-D-mannose pyrophosphorylase/mannose-6-phosphate isomerase linker domain"/>
    <property type="match status" value="1"/>
</dbReference>
<comment type="similarity">
    <text evidence="1">Belongs to the mannose-6-phosphate isomerase type 2 family.</text>
</comment>
<evidence type="ECO:0000313" key="10">
    <source>
        <dbReference type="Proteomes" id="UP000309488"/>
    </source>
</evidence>
<keyword evidence="6" id="KW-0342">GTP-binding</keyword>
<dbReference type="Pfam" id="PF00483">
    <property type="entry name" value="NTP_transferase"/>
    <property type="match status" value="1"/>
</dbReference>
<evidence type="ECO:0000256" key="7">
    <source>
        <dbReference type="ARBA" id="ARBA00047343"/>
    </source>
</evidence>
<dbReference type="CDD" id="cd02509">
    <property type="entry name" value="GDP-M1P_Guanylyltransferase"/>
    <property type="match status" value="1"/>
</dbReference>
<dbReference type="InterPro" id="IPR049577">
    <property type="entry name" value="GMPP_N"/>
</dbReference>
<evidence type="ECO:0000256" key="5">
    <source>
        <dbReference type="ARBA" id="ARBA00022741"/>
    </source>
</evidence>
<dbReference type="GO" id="GO:0004475">
    <property type="term" value="F:mannose-1-phosphate guanylyltransferase (GTP) activity"/>
    <property type="evidence" value="ECO:0007669"/>
    <property type="project" value="UniProtKB-EC"/>
</dbReference>
<evidence type="ECO:0000313" key="9">
    <source>
        <dbReference type="EMBL" id="TKC13302.1"/>
    </source>
</evidence>
<dbReference type="GO" id="GO:0005525">
    <property type="term" value="F:GTP binding"/>
    <property type="evidence" value="ECO:0007669"/>
    <property type="project" value="UniProtKB-KW"/>
</dbReference>
<dbReference type="SUPFAM" id="SSF53448">
    <property type="entry name" value="Nucleotide-diphospho-sugar transferases"/>
    <property type="match status" value="1"/>
</dbReference>
<comment type="caution">
    <text evidence="9">The sequence shown here is derived from an EMBL/GenBank/DDBJ whole genome shotgun (WGS) entry which is preliminary data.</text>
</comment>
<dbReference type="GO" id="GO:0009298">
    <property type="term" value="P:GDP-mannose biosynthetic process"/>
    <property type="evidence" value="ECO:0007669"/>
    <property type="project" value="TreeGrafter"/>
</dbReference>
<protein>
    <recommendedName>
        <fullName evidence="2">mannose-1-phosphate guanylyltransferase</fullName>
        <ecNumber evidence="2">2.7.7.13</ecNumber>
    </recommendedName>
</protein>
<gene>
    <name evidence="9" type="ORF">FA048_05530</name>
</gene>
<dbReference type="EC" id="2.7.7.13" evidence="2"/>
<dbReference type="InterPro" id="IPR005835">
    <property type="entry name" value="NTP_transferase_dom"/>
</dbReference>
<keyword evidence="4 9" id="KW-0548">Nucleotidyltransferase</keyword>
<evidence type="ECO:0000256" key="2">
    <source>
        <dbReference type="ARBA" id="ARBA00012387"/>
    </source>
</evidence>
<dbReference type="PANTHER" id="PTHR46390">
    <property type="entry name" value="MANNOSE-1-PHOSPHATE GUANYLYLTRANSFERASE"/>
    <property type="match status" value="1"/>
</dbReference>
<evidence type="ECO:0000256" key="6">
    <source>
        <dbReference type="ARBA" id="ARBA00023134"/>
    </source>
</evidence>
<sequence length="368" mass="41358">MAGGVGSRFWPKSRNHFPKQFIDILGLGKSLLQLTYERFLKICPNEQIFILTNENYAQLVKEQLPYILEKNILLEPSRNNTAPCIAYASYKISKSNPLANIVVAPSDHLILKEDFFLDKINQALSFSSYNEALLTLGISPSRPDTGYGYIKYQNLSVEHQVSSIEKQVSSIKNNDAEIKKVTDFMEKPSLKKAQSYLDSGDYVWNAGIFIWSANAIIKAFEKYAPEIASLFAKGLDSYNTGTEKEFINSNYPSSPNISIDYAILERADNVYTIPADIGWSDLGTWASLHHVVEKDEDGNACRCQHINLQNTKDCLIQLPANKAAVIKGLSDYIIVDDGKVLLIYPKSDEQEIKQIAGQMVKDFGNEYQ</sequence>
<dbReference type="PANTHER" id="PTHR46390:SF1">
    <property type="entry name" value="MANNOSE-1-PHOSPHATE GUANYLYLTRANSFERASE"/>
    <property type="match status" value="1"/>
</dbReference>
<evidence type="ECO:0000256" key="4">
    <source>
        <dbReference type="ARBA" id="ARBA00022695"/>
    </source>
</evidence>